<evidence type="ECO:0000313" key="9">
    <source>
        <dbReference type="Proteomes" id="UP000095347"/>
    </source>
</evidence>
<feature type="transmembrane region" description="Helical" evidence="6">
    <location>
        <begin position="66"/>
        <end position="85"/>
    </location>
</feature>
<feature type="transmembrane region" description="Helical" evidence="6">
    <location>
        <begin position="34"/>
        <end position="54"/>
    </location>
</feature>
<feature type="transmembrane region" description="Helical" evidence="6">
    <location>
        <begin position="277"/>
        <end position="299"/>
    </location>
</feature>
<evidence type="ECO:0000256" key="6">
    <source>
        <dbReference type="SAM" id="Phobius"/>
    </source>
</evidence>
<feature type="transmembrane region" description="Helical" evidence="6">
    <location>
        <begin position="91"/>
        <end position="112"/>
    </location>
</feature>
<evidence type="ECO:0000256" key="3">
    <source>
        <dbReference type="ARBA" id="ARBA00022692"/>
    </source>
</evidence>
<dbReference type="GO" id="GO:0016020">
    <property type="term" value="C:membrane"/>
    <property type="evidence" value="ECO:0007669"/>
    <property type="project" value="UniProtKB-SubCell"/>
</dbReference>
<dbReference type="InterPro" id="IPR011701">
    <property type="entry name" value="MFS"/>
</dbReference>
<comment type="caution">
    <text evidence="8">The sequence shown here is derived from an EMBL/GenBank/DDBJ whole genome shotgun (WGS) entry which is preliminary data.</text>
</comment>
<keyword evidence="5 6" id="KW-0472">Membrane</keyword>
<dbReference type="PROSITE" id="PS50850">
    <property type="entry name" value="MFS"/>
    <property type="match status" value="1"/>
</dbReference>
<dbReference type="PANTHER" id="PTHR23504">
    <property type="entry name" value="MAJOR FACILITATOR SUPERFAMILY DOMAIN-CONTAINING PROTEIN 10"/>
    <property type="match status" value="1"/>
</dbReference>
<dbReference type="Proteomes" id="UP000095347">
    <property type="component" value="Unassembled WGS sequence"/>
</dbReference>
<dbReference type="PANTHER" id="PTHR23504:SF15">
    <property type="entry name" value="MAJOR FACILITATOR SUPERFAMILY (MFS) PROFILE DOMAIN-CONTAINING PROTEIN"/>
    <property type="match status" value="1"/>
</dbReference>
<keyword evidence="9" id="KW-1185">Reference proteome</keyword>
<proteinExistence type="predicted"/>
<gene>
    <name evidence="8" type="ORF">BEN30_05595</name>
</gene>
<dbReference type="SUPFAM" id="SSF103473">
    <property type="entry name" value="MFS general substrate transporter"/>
    <property type="match status" value="1"/>
</dbReference>
<dbReference type="InterPro" id="IPR001958">
    <property type="entry name" value="Tet-R_TetA/multi-R_MdtG-like"/>
</dbReference>
<dbReference type="OrthoDB" id="9764259at2"/>
<dbReference type="Pfam" id="PF07690">
    <property type="entry name" value="MFS_1"/>
    <property type="match status" value="1"/>
</dbReference>
<dbReference type="CDD" id="cd17330">
    <property type="entry name" value="MFS_SLC46_TetA_like"/>
    <property type="match status" value="1"/>
</dbReference>
<feature type="transmembrane region" description="Helical" evidence="6">
    <location>
        <begin position="247"/>
        <end position="265"/>
    </location>
</feature>
<accession>A0A1E5QAF6</accession>
<keyword evidence="4 6" id="KW-1133">Transmembrane helix</keyword>
<feature type="transmembrane region" description="Helical" evidence="6">
    <location>
        <begin position="5"/>
        <end position="22"/>
    </location>
</feature>
<dbReference type="InterPro" id="IPR020846">
    <property type="entry name" value="MFS_dom"/>
</dbReference>
<feature type="transmembrane region" description="Helical" evidence="6">
    <location>
        <begin position="204"/>
        <end position="227"/>
    </location>
</feature>
<dbReference type="AlphaFoldDB" id="A0A1E5QAF6"/>
<dbReference type="RefSeq" id="WP_069957045.1">
    <property type="nucleotide sequence ID" value="NZ_MCGG01000011.1"/>
</dbReference>
<feature type="transmembrane region" description="Helical" evidence="6">
    <location>
        <begin position="124"/>
        <end position="147"/>
    </location>
</feature>
<dbReference type="EMBL" id="MCGG01000011">
    <property type="protein sequence ID" value="OEJ68687.1"/>
    <property type="molecule type" value="Genomic_DNA"/>
</dbReference>
<dbReference type="STRING" id="28181.BEN30_05595"/>
<keyword evidence="2" id="KW-0813">Transport</keyword>
<feature type="domain" description="Major facilitator superfamily (MFS) profile" evidence="7">
    <location>
        <begin position="1"/>
        <end position="389"/>
    </location>
</feature>
<feature type="transmembrane region" description="Helical" evidence="6">
    <location>
        <begin position="305"/>
        <end position="325"/>
    </location>
</feature>
<keyword evidence="3 6" id="KW-0812">Transmembrane</keyword>
<evidence type="ECO:0000313" key="8">
    <source>
        <dbReference type="EMBL" id="OEJ68687.1"/>
    </source>
</evidence>
<feature type="transmembrane region" description="Helical" evidence="6">
    <location>
        <begin position="159"/>
        <end position="177"/>
    </location>
</feature>
<dbReference type="GO" id="GO:0022857">
    <property type="term" value="F:transmembrane transporter activity"/>
    <property type="evidence" value="ECO:0007669"/>
    <property type="project" value="InterPro"/>
</dbReference>
<comment type="subcellular location">
    <subcellularLocation>
        <location evidence="1">Membrane</location>
        <topology evidence="1">Multi-pass membrane protein</topology>
    </subcellularLocation>
</comment>
<organism evidence="8 9">
    <name type="scientific">Magnetovibrio blakemorei</name>
    <dbReference type="NCBI Taxonomy" id="28181"/>
    <lineage>
        <taxon>Bacteria</taxon>
        <taxon>Pseudomonadati</taxon>
        <taxon>Pseudomonadota</taxon>
        <taxon>Alphaproteobacteria</taxon>
        <taxon>Rhodospirillales</taxon>
        <taxon>Magnetovibrionaceae</taxon>
        <taxon>Magnetovibrio</taxon>
    </lineage>
</organism>
<name>A0A1E5QAF6_9PROT</name>
<evidence type="ECO:0000256" key="5">
    <source>
        <dbReference type="ARBA" id="ARBA00023136"/>
    </source>
</evidence>
<feature type="transmembrane region" description="Helical" evidence="6">
    <location>
        <begin position="337"/>
        <end position="359"/>
    </location>
</feature>
<feature type="transmembrane region" description="Helical" evidence="6">
    <location>
        <begin position="365"/>
        <end position="382"/>
    </location>
</feature>
<dbReference type="InterPro" id="IPR036259">
    <property type="entry name" value="MFS_trans_sf"/>
</dbReference>
<dbReference type="PRINTS" id="PR01035">
    <property type="entry name" value="TCRTETA"/>
</dbReference>
<sequence length="419" mass="44748">MFILFIIVFIDLVGFGIIIPLLPFYGEHFQADPFTVSLIMATYSLGQFVAAPFWGRLSDTIGRRPVLIISLFGAVLSYIWLSFATTLWMLFAARLVGGLMAGNISTAFAYIADITTVENRAKGMGLVGAAFGLGFIAGPAIGGILAGPDPLTADFQTPALVAAAMSFIAFVLTIAMLKESLSAEVRAHAKNTPRPNRFVQMKEALGRPGIGLLITISFLATFVFAGMETTFAMWSHRQLGWGPEQNGYLFAFVGVIAAFIQGGAVGRLSKKFGEGNLIVQGAVALAVGMIMIPFCTSVVPLMAAMVIVAYGFSIINPALNSMISLRSGNTEQGMMMGVARSATTMARIIGPAWAGILFAQLGKEWPYYAGMVLMVLVAYLGLRSLKDNQRAKAHAMETAAFESANGAPLKDEDPRSPID</sequence>
<reference evidence="9" key="1">
    <citation type="submission" date="2016-07" db="EMBL/GenBank/DDBJ databases">
        <authorList>
            <person name="Florea S."/>
            <person name="Webb J.S."/>
            <person name="Jaromczyk J."/>
            <person name="Schardl C.L."/>
        </authorList>
    </citation>
    <scope>NUCLEOTIDE SEQUENCE [LARGE SCALE GENOMIC DNA]</scope>
    <source>
        <strain evidence="9">MV-1</strain>
    </source>
</reference>
<evidence type="ECO:0000259" key="7">
    <source>
        <dbReference type="PROSITE" id="PS50850"/>
    </source>
</evidence>
<dbReference type="Gene3D" id="1.20.1250.20">
    <property type="entry name" value="MFS general substrate transporter like domains"/>
    <property type="match status" value="1"/>
</dbReference>
<protein>
    <recommendedName>
        <fullName evidence="7">Major facilitator superfamily (MFS) profile domain-containing protein</fullName>
    </recommendedName>
</protein>
<evidence type="ECO:0000256" key="2">
    <source>
        <dbReference type="ARBA" id="ARBA00022448"/>
    </source>
</evidence>
<evidence type="ECO:0000256" key="1">
    <source>
        <dbReference type="ARBA" id="ARBA00004141"/>
    </source>
</evidence>
<evidence type="ECO:0000256" key="4">
    <source>
        <dbReference type="ARBA" id="ARBA00022989"/>
    </source>
</evidence>